<dbReference type="GO" id="GO:0003755">
    <property type="term" value="F:peptidyl-prolyl cis-trans isomerase activity"/>
    <property type="evidence" value="ECO:0007669"/>
    <property type="project" value="UniProtKB-KW"/>
</dbReference>
<accession>A0A1W1CHC6</accession>
<evidence type="ECO:0000256" key="1">
    <source>
        <dbReference type="ARBA" id="ARBA00013194"/>
    </source>
</evidence>
<dbReference type="InterPro" id="IPR044665">
    <property type="entry name" value="E_coli_cyclophilin_A-like"/>
</dbReference>
<dbReference type="PANTHER" id="PTHR43246">
    <property type="entry name" value="PEPTIDYL-PROLYL CIS-TRANS ISOMERASE CYP38, CHLOROPLASTIC"/>
    <property type="match status" value="1"/>
</dbReference>
<feature type="domain" description="PPIase cyclophilin-type" evidence="4">
    <location>
        <begin position="1"/>
        <end position="162"/>
    </location>
</feature>
<sequence>MVTLETTLGNIEINLFTDKAPETVKNFLTYVEQGFYTDTIFHRVIKDFMVQGGGMLSDMSQKPNNPPIKNEADNGLSNSKYTIAMARTNIPDSATSQFFINTNNNTFLNFTAKTMDGWGYCVFGEVTKGQDVIDKINLVSTGNSAGHADVPVEPVIITGAKIS</sequence>
<dbReference type="PRINTS" id="PR00153">
    <property type="entry name" value="CSAPPISMRASE"/>
</dbReference>
<proteinExistence type="predicted"/>
<evidence type="ECO:0000256" key="2">
    <source>
        <dbReference type="ARBA" id="ARBA00023110"/>
    </source>
</evidence>
<dbReference type="InterPro" id="IPR024936">
    <property type="entry name" value="Cyclophilin-type_PPIase"/>
</dbReference>
<evidence type="ECO:0000313" key="5">
    <source>
        <dbReference type="EMBL" id="SFV65179.1"/>
    </source>
</evidence>
<protein>
    <recommendedName>
        <fullName evidence="1">peptidylprolyl isomerase</fullName>
        <ecNumber evidence="1">5.2.1.8</ecNumber>
    </recommendedName>
</protein>
<dbReference type="InterPro" id="IPR002130">
    <property type="entry name" value="Cyclophilin-type_PPIase_dom"/>
</dbReference>
<dbReference type="GO" id="GO:0006457">
    <property type="term" value="P:protein folding"/>
    <property type="evidence" value="ECO:0007669"/>
    <property type="project" value="InterPro"/>
</dbReference>
<dbReference type="Pfam" id="PF00160">
    <property type="entry name" value="Pro_isomerase"/>
    <property type="match status" value="1"/>
</dbReference>
<dbReference type="InterPro" id="IPR020892">
    <property type="entry name" value="Cyclophilin-type_PPIase_CS"/>
</dbReference>
<dbReference type="PIRSF" id="PIRSF001467">
    <property type="entry name" value="Peptidylpro_ismrse"/>
    <property type="match status" value="1"/>
</dbReference>
<name>A0A1W1CHC6_9ZZZZ</name>
<dbReference type="EMBL" id="FPHJ01000047">
    <property type="protein sequence ID" value="SFV65179.1"/>
    <property type="molecule type" value="Genomic_DNA"/>
</dbReference>
<gene>
    <name evidence="5" type="ORF">MNB_SUP05-5-1059</name>
</gene>
<organism evidence="5">
    <name type="scientific">hydrothermal vent metagenome</name>
    <dbReference type="NCBI Taxonomy" id="652676"/>
    <lineage>
        <taxon>unclassified sequences</taxon>
        <taxon>metagenomes</taxon>
        <taxon>ecological metagenomes</taxon>
    </lineage>
</organism>
<dbReference type="Gene3D" id="2.40.100.10">
    <property type="entry name" value="Cyclophilin-like"/>
    <property type="match status" value="1"/>
</dbReference>
<evidence type="ECO:0000256" key="3">
    <source>
        <dbReference type="ARBA" id="ARBA00023235"/>
    </source>
</evidence>
<keyword evidence="3 5" id="KW-0413">Isomerase</keyword>
<dbReference type="AlphaFoldDB" id="A0A1W1CHC6"/>
<evidence type="ECO:0000259" key="4">
    <source>
        <dbReference type="PROSITE" id="PS50072"/>
    </source>
</evidence>
<reference evidence="5" key="1">
    <citation type="submission" date="2016-10" db="EMBL/GenBank/DDBJ databases">
        <authorList>
            <person name="de Groot N.N."/>
        </authorList>
    </citation>
    <scope>NUCLEOTIDE SEQUENCE</scope>
</reference>
<dbReference type="EC" id="5.2.1.8" evidence="1"/>
<dbReference type="InterPro" id="IPR029000">
    <property type="entry name" value="Cyclophilin-like_dom_sf"/>
</dbReference>
<dbReference type="PROSITE" id="PS00170">
    <property type="entry name" value="CSA_PPIASE_1"/>
    <property type="match status" value="1"/>
</dbReference>
<keyword evidence="2" id="KW-0697">Rotamase</keyword>
<dbReference type="SUPFAM" id="SSF50891">
    <property type="entry name" value="Cyclophilin-like"/>
    <property type="match status" value="1"/>
</dbReference>
<dbReference type="PROSITE" id="PS50072">
    <property type="entry name" value="CSA_PPIASE_2"/>
    <property type="match status" value="1"/>
</dbReference>